<dbReference type="PROSITE" id="PS00217">
    <property type="entry name" value="SUGAR_TRANSPORT_2"/>
    <property type="match status" value="1"/>
</dbReference>
<feature type="domain" description="Major facilitator superfamily (MFS) profile" evidence="8">
    <location>
        <begin position="31"/>
        <end position="445"/>
    </location>
</feature>
<feature type="transmembrane region" description="Helical" evidence="7">
    <location>
        <begin position="319"/>
        <end position="343"/>
    </location>
</feature>
<dbReference type="EMBL" id="JASNVK010000002">
    <property type="protein sequence ID" value="MDK4300017.1"/>
    <property type="molecule type" value="Genomic_DNA"/>
</dbReference>
<comment type="subcellular location">
    <subcellularLocation>
        <location evidence="1">Cell membrane</location>
        <topology evidence="1">Multi-pass membrane protein</topology>
    </subcellularLocation>
</comment>
<keyword evidence="5 7" id="KW-1133">Transmembrane helix</keyword>
<dbReference type="Gene3D" id="1.20.1250.20">
    <property type="entry name" value="MFS general substrate transporter like domains"/>
    <property type="match status" value="2"/>
</dbReference>
<gene>
    <name evidence="9" type="ORF">QPX45_01930</name>
</gene>
<evidence type="ECO:0000256" key="2">
    <source>
        <dbReference type="ARBA" id="ARBA00022448"/>
    </source>
</evidence>
<dbReference type="Pfam" id="PF00083">
    <property type="entry name" value="Sugar_tr"/>
    <property type="match status" value="1"/>
</dbReference>
<dbReference type="RefSeq" id="WP_018121531.1">
    <property type="nucleotide sequence ID" value="NZ_CABIYR010000008.1"/>
</dbReference>
<dbReference type="GeneID" id="64187840"/>
<evidence type="ECO:0000259" key="8">
    <source>
        <dbReference type="PROSITE" id="PS50850"/>
    </source>
</evidence>
<comment type="caution">
    <text evidence="9">The sequence shown here is derived from an EMBL/GenBank/DDBJ whole genome shotgun (WGS) entry which is preliminary data.</text>
</comment>
<dbReference type="PROSITE" id="PS50850">
    <property type="entry name" value="MFS"/>
    <property type="match status" value="1"/>
</dbReference>
<evidence type="ECO:0000313" key="10">
    <source>
        <dbReference type="Proteomes" id="UP001243856"/>
    </source>
</evidence>
<evidence type="ECO:0000256" key="7">
    <source>
        <dbReference type="SAM" id="Phobius"/>
    </source>
</evidence>
<dbReference type="InterPro" id="IPR005829">
    <property type="entry name" value="Sugar_transporter_CS"/>
</dbReference>
<dbReference type="PANTHER" id="PTHR43045">
    <property type="entry name" value="SHIKIMATE TRANSPORTER"/>
    <property type="match status" value="1"/>
</dbReference>
<feature type="transmembrane region" description="Helical" evidence="7">
    <location>
        <begin position="349"/>
        <end position="373"/>
    </location>
</feature>
<protein>
    <submittedName>
        <fullName evidence="9">MFS transporter</fullName>
    </submittedName>
</protein>
<feature type="transmembrane region" description="Helical" evidence="7">
    <location>
        <begin position="128"/>
        <end position="149"/>
    </location>
</feature>
<feature type="transmembrane region" description="Helical" evidence="7">
    <location>
        <begin position="170"/>
        <end position="195"/>
    </location>
</feature>
<feature type="transmembrane region" description="Helical" evidence="7">
    <location>
        <begin position="68"/>
        <end position="92"/>
    </location>
</feature>
<feature type="transmembrane region" description="Helical" evidence="7">
    <location>
        <begin position="43"/>
        <end position="62"/>
    </location>
</feature>
<keyword evidence="4 7" id="KW-0812">Transmembrane</keyword>
<dbReference type="Proteomes" id="UP001243856">
    <property type="component" value="Unassembled WGS sequence"/>
</dbReference>
<evidence type="ECO:0000256" key="6">
    <source>
        <dbReference type="ARBA" id="ARBA00023136"/>
    </source>
</evidence>
<dbReference type="PANTHER" id="PTHR43045:SF1">
    <property type="entry name" value="SHIKIMATE TRANSPORTER"/>
    <property type="match status" value="1"/>
</dbReference>
<keyword evidence="3" id="KW-1003">Cell membrane</keyword>
<evidence type="ECO:0000256" key="3">
    <source>
        <dbReference type="ARBA" id="ARBA00022475"/>
    </source>
</evidence>
<feature type="transmembrane region" description="Helical" evidence="7">
    <location>
        <begin position="293"/>
        <end position="312"/>
    </location>
</feature>
<evidence type="ECO:0000256" key="1">
    <source>
        <dbReference type="ARBA" id="ARBA00004651"/>
    </source>
</evidence>
<name>A0ABT7FZW8_9CORY</name>
<organism evidence="9 10">
    <name type="scientific">Corynebacterium propinquum</name>
    <dbReference type="NCBI Taxonomy" id="43769"/>
    <lineage>
        <taxon>Bacteria</taxon>
        <taxon>Bacillati</taxon>
        <taxon>Actinomycetota</taxon>
        <taxon>Actinomycetes</taxon>
        <taxon>Mycobacteriales</taxon>
        <taxon>Corynebacteriaceae</taxon>
        <taxon>Corynebacterium</taxon>
    </lineage>
</organism>
<dbReference type="InterPro" id="IPR005828">
    <property type="entry name" value="MFS_sugar_transport-like"/>
</dbReference>
<sequence length="445" mass="47501">MDSSPGDAPRDTTNAAVVQDHEVRDKDVRKIAMSAFVGTALEWYDFFLFGTASALVFNHLYFATDDPVTATLASFATFGVGFLARPLGAILFGKLGDQYGRKPALLLSIVVIGVATGLVGLLPDYHAIGMAAPILLTVLRLLQGIAVGGEWGGATTIAIEHAPPEKRGRYAAMVQLGSPVGTLLSSGAFALVVMLPDEAVDSWGWRVPFLAAFPFLAIALWIRLKVEESPVYQQLAEESENKPTGSLKELFTAYPKQTLYATFAAITGIGGFFIFTTYALSYGTQVLEFDRQTVVNATLLAAAGQLFFLPLYGRLGERYGAGLVMGIGGITAAILAVPLWLLIDSHNAILMTMAICIGIWVISAPYGVVGVLLGEMFPAHIRYTGMAITSNIAGAISGLLPFLATFINSFFEEQSSVSAMVLLIIITLLTALGGIMGSKYKHEEN</sequence>
<feature type="transmembrane region" description="Helical" evidence="7">
    <location>
        <begin position="207"/>
        <end position="224"/>
    </location>
</feature>
<accession>A0ABT7FZW8</accession>
<dbReference type="InterPro" id="IPR036259">
    <property type="entry name" value="MFS_trans_sf"/>
</dbReference>
<reference evidence="9 10" key="1">
    <citation type="submission" date="2023-05" db="EMBL/GenBank/DDBJ databases">
        <title>Metabolic capabilities are highly conserved among human nasal-associated Corynebacterium species in pangenomic analyses.</title>
        <authorList>
            <person name="Tran T.H."/>
            <person name="Roberts A.Q."/>
            <person name="Escapa I.F."/>
            <person name="Gao W."/>
            <person name="Conlan S."/>
            <person name="Kong H."/>
            <person name="Segre J.A."/>
            <person name="Kelly M.S."/>
            <person name="Lemon K.P."/>
        </authorList>
    </citation>
    <scope>NUCLEOTIDE SEQUENCE [LARGE SCALE GENOMIC DNA]</scope>
    <source>
        <strain evidence="9 10">KPL2811</strain>
    </source>
</reference>
<dbReference type="InterPro" id="IPR020846">
    <property type="entry name" value="MFS_dom"/>
</dbReference>
<dbReference type="SUPFAM" id="SSF103473">
    <property type="entry name" value="MFS general substrate transporter"/>
    <property type="match status" value="1"/>
</dbReference>
<keyword evidence="6 7" id="KW-0472">Membrane</keyword>
<feature type="transmembrane region" description="Helical" evidence="7">
    <location>
        <begin position="104"/>
        <end position="122"/>
    </location>
</feature>
<evidence type="ECO:0000313" key="9">
    <source>
        <dbReference type="EMBL" id="MDK4300017.1"/>
    </source>
</evidence>
<evidence type="ECO:0000256" key="5">
    <source>
        <dbReference type="ARBA" id="ARBA00022989"/>
    </source>
</evidence>
<feature type="transmembrane region" description="Helical" evidence="7">
    <location>
        <begin position="385"/>
        <end position="411"/>
    </location>
</feature>
<keyword evidence="10" id="KW-1185">Reference proteome</keyword>
<feature type="transmembrane region" description="Helical" evidence="7">
    <location>
        <begin position="417"/>
        <end position="437"/>
    </location>
</feature>
<proteinExistence type="predicted"/>
<dbReference type="CDD" id="cd17369">
    <property type="entry name" value="MFS_ShiA_like"/>
    <property type="match status" value="1"/>
</dbReference>
<keyword evidence="2" id="KW-0813">Transport</keyword>
<evidence type="ECO:0000256" key="4">
    <source>
        <dbReference type="ARBA" id="ARBA00022692"/>
    </source>
</evidence>
<feature type="transmembrane region" description="Helical" evidence="7">
    <location>
        <begin position="258"/>
        <end position="281"/>
    </location>
</feature>